<sequence>MGAKNRWSQGWTWRGNPTCPDTSIYKDHILFSMLRDDSSTTSRLLTRNCGSLIAITHAPDVPKRASWKIVVIRKQSLGRSPLGTAATHHNDVTTRSSIPIHVQQQISTGLPDNPWLMHYYYLISLLLFLLVLTHLGILP</sequence>
<dbReference type="EMBL" id="ML741786">
    <property type="protein sequence ID" value="KAE8328261.1"/>
    <property type="molecule type" value="Genomic_DNA"/>
</dbReference>
<protein>
    <submittedName>
        <fullName evidence="2">Uncharacterized protein</fullName>
    </submittedName>
</protein>
<dbReference type="Proteomes" id="UP000325945">
    <property type="component" value="Unassembled WGS sequence"/>
</dbReference>
<evidence type="ECO:0000313" key="2">
    <source>
        <dbReference type="EMBL" id="KAE8328261.1"/>
    </source>
</evidence>
<keyword evidence="1" id="KW-1133">Transmembrane helix</keyword>
<gene>
    <name evidence="2" type="ORF">BDV39DRAFT_174224</name>
</gene>
<accession>A0A5N6X4V0</accession>
<name>A0A5N6X4V0_9EURO</name>
<keyword evidence="3" id="KW-1185">Reference proteome</keyword>
<organism evidence="2 3">
    <name type="scientific">Aspergillus sergii</name>
    <dbReference type="NCBI Taxonomy" id="1034303"/>
    <lineage>
        <taxon>Eukaryota</taxon>
        <taxon>Fungi</taxon>
        <taxon>Dikarya</taxon>
        <taxon>Ascomycota</taxon>
        <taxon>Pezizomycotina</taxon>
        <taxon>Eurotiomycetes</taxon>
        <taxon>Eurotiomycetidae</taxon>
        <taxon>Eurotiales</taxon>
        <taxon>Aspergillaceae</taxon>
        <taxon>Aspergillus</taxon>
        <taxon>Aspergillus subgen. Circumdati</taxon>
    </lineage>
</organism>
<proteinExistence type="predicted"/>
<keyword evidence="1" id="KW-0812">Transmembrane</keyword>
<reference evidence="3" key="1">
    <citation type="submission" date="2019-04" db="EMBL/GenBank/DDBJ databases">
        <title>Friends and foes A comparative genomics studyof 23 Aspergillus species from section Flavi.</title>
        <authorList>
            <consortium name="DOE Joint Genome Institute"/>
            <person name="Kjaerbolling I."/>
            <person name="Vesth T."/>
            <person name="Frisvad J.C."/>
            <person name="Nybo J.L."/>
            <person name="Theobald S."/>
            <person name="Kildgaard S."/>
            <person name="Isbrandt T."/>
            <person name="Kuo A."/>
            <person name="Sato A."/>
            <person name="Lyhne E.K."/>
            <person name="Kogle M.E."/>
            <person name="Wiebenga A."/>
            <person name="Kun R.S."/>
            <person name="Lubbers R.J."/>
            <person name="Makela M.R."/>
            <person name="Barry K."/>
            <person name="Chovatia M."/>
            <person name="Clum A."/>
            <person name="Daum C."/>
            <person name="Haridas S."/>
            <person name="He G."/>
            <person name="LaButti K."/>
            <person name="Lipzen A."/>
            <person name="Mondo S."/>
            <person name="Riley R."/>
            <person name="Salamov A."/>
            <person name="Simmons B.A."/>
            <person name="Magnuson J.K."/>
            <person name="Henrissat B."/>
            <person name="Mortensen U.H."/>
            <person name="Larsen T.O."/>
            <person name="Devries R.P."/>
            <person name="Grigoriev I.V."/>
            <person name="Machida M."/>
            <person name="Baker S.E."/>
            <person name="Andersen M.R."/>
        </authorList>
    </citation>
    <scope>NUCLEOTIDE SEQUENCE [LARGE SCALE GENOMIC DNA]</scope>
    <source>
        <strain evidence="3">CBS 130017</strain>
    </source>
</reference>
<evidence type="ECO:0000313" key="3">
    <source>
        <dbReference type="Proteomes" id="UP000325945"/>
    </source>
</evidence>
<keyword evidence="1" id="KW-0472">Membrane</keyword>
<evidence type="ECO:0000256" key="1">
    <source>
        <dbReference type="SAM" id="Phobius"/>
    </source>
</evidence>
<dbReference type="AlphaFoldDB" id="A0A5N6X4V0"/>
<feature type="transmembrane region" description="Helical" evidence="1">
    <location>
        <begin position="119"/>
        <end position="138"/>
    </location>
</feature>